<sequence>MWADSTFLLSLVGSTGDSEDDNAFLTAMPDEDEIKSTVFEKDVPRSRWLPRKLLSNLLAYHRQRHLQGDPLLPVKAQ</sequence>
<gene>
    <name evidence="1" type="ORF">LIER_14129</name>
</gene>
<name>A0AAV3PZ00_LITER</name>
<accession>A0AAV3PZ00</accession>
<comment type="caution">
    <text evidence="1">The sequence shown here is derived from an EMBL/GenBank/DDBJ whole genome shotgun (WGS) entry which is preliminary data.</text>
</comment>
<evidence type="ECO:0000313" key="1">
    <source>
        <dbReference type="EMBL" id="GAA0156699.1"/>
    </source>
</evidence>
<protein>
    <submittedName>
        <fullName evidence="1">Uncharacterized protein</fullName>
    </submittedName>
</protein>
<evidence type="ECO:0000313" key="2">
    <source>
        <dbReference type="Proteomes" id="UP001454036"/>
    </source>
</evidence>
<proteinExistence type="predicted"/>
<organism evidence="1 2">
    <name type="scientific">Lithospermum erythrorhizon</name>
    <name type="common">Purple gromwell</name>
    <name type="synonym">Lithospermum officinale var. erythrorhizon</name>
    <dbReference type="NCBI Taxonomy" id="34254"/>
    <lineage>
        <taxon>Eukaryota</taxon>
        <taxon>Viridiplantae</taxon>
        <taxon>Streptophyta</taxon>
        <taxon>Embryophyta</taxon>
        <taxon>Tracheophyta</taxon>
        <taxon>Spermatophyta</taxon>
        <taxon>Magnoliopsida</taxon>
        <taxon>eudicotyledons</taxon>
        <taxon>Gunneridae</taxon>
        <taxon>Pentapetalae</taxon>
        <taxon>asterids</taxon>
        <taxon>lamiids</taxon>
        <taxon>Boraginales</taxon>
        <taxon>Boraginaceae</taxon>
        <taxon>Boraginoideae</taxon>
        <taxon>Lithospermeae</taxon>
        <taxon>Lithospermum</taxon>
    </lineage>
</organism>
<keyword evidence="2" id="KW-1185">Reference proteome</keyword>
<dbReference type="Proteomes" id="UP001454036">
    <property type="component" value="Unassembled WGS sequence"/>
</dbReference>
<dbReference type="EMBL" id="BAABME010002927">
    <property type="protein sequence ID" value="GAA0156699.1"/>
    <property type="molecule type" value="Genomic_DNA"/>
</dbReference>
<dbReference type="AlphaFoldDB" id="A0AAV3PZ00"/>
<reference evidence="1 2" key="1">
    <citation type="submission" date="2024-01" db="EMBL/GenBank/DDBJ databases">
        <title>The complete chloroplast genome sequence of Lithospermum erythrorhizon: insights into the phylogenetic relationship among Boraginaceae species and the maternal lineages of purple gromwells.</title>
        <authorList>
            <person name="Okada T."/>
            <person name="Watanabe K."/>
        </authorList>
    </citation>
    <scope>NUCLEOTIDE SEQUENCE [LARGE SCALE GENOMIC DNA]</scope>
</reference>